<feature type="region of interest" description="Disordered" evidence="1">
    <location>
        <begin position="144"/>
        <end position="163"/>
    </location>
</feature>
<protein>
    <submittedName>
        <fullName evidence="3">MaoC family dehydratase N-terminal domain-containing protein</fullName>
    </submittedName>
</protein>
<dbReference type="RefSeq" id="WP_275569099.1">
    <property type="nucleotide sequence ID" value="NZ_JARGYC010000068.1"/>
</dbReference>
<feature type="domain" description="FAS1-like dehydratase" evidence="2">
    <location>
        <begin position="73"/>
        <end position="134"/>
    </location>
</feature>
<dbReference type="AlphaFoldDB" id="A0AAE3NVE2"/>
<evidence type="ECO:0000313" key="3">
    <source>
        <dbReference type="EMBL" id="MDF0602974.1"/>
    </source>
</evidence>
<dbReference type="Proteomes" id="UP001220964">
    <property type="component" value="Unassembled WGS sequence"/>
</dbReference>
<dbReference type="InterPro" id="IPR052741">
    <property type="entry name" value="Mitochondrial_HTD2"/>
</dbReference>
<dbReference type="SUPFAM" id="SSF54637">
    <property type="entry name" value="Thioesterase/thiol ester dehydrase-isomerase"/>
    <property type="match status" value="2"/>
</dbReference>
<dbReference type="InterPro" id="IPR029069">
    <property type="entry name" value="HotDog_dom_sf"/>
</dbReference>
<dbReference type="EMBL" id="JARGYC010000068">
    <property type="protein sequence ID" value="MDF0602974.1"/>
    <property type="molecule type" value="Genomic_DNA"/>
</dbReference>
<name>A0AAE3NVE2_9RHOB</name>
<comment type="caution">
    <text evidence="3">The sequence shown here is derived from an EMBL/GenBank/DDBJ whole genome shotgun (WGS) entry which is preliminary data.</text>
</comment>
<dbReference type="PANTHER" id="PTHR28152:SF1">
    <property type="entry name" value="HYDROXYACYL-THIOESTER DEHYDRATASE TYPE 2, MITOCHONDRIAL"/>
    <property type="match status" value="1"/>
</dbReference>
<keyword evidence="4" id="KW-1185">Reference proteome</keyword>
<organism evidence="3 4">
    <name type="scientific">Psychromarinibacter sediminicola</name>
    <dbReference type="NCBI Taxonomy" id="3033385"/>
    <lineage>
        <taxon>Bacteria</taxon>
        <taxon>Pseudomonadati</taxon>
        <taxon>Pseudomonadota</taxon>
        <taxon>Alphaproteobacteria</taxon>
        <taxon>Rhodobacterales</taxon>
        <taxon>Paracoccaceae</taxon>
        <taxon>Psychromarinibacter</taxon>
    </lineage>
</organism>
<dbReference type="InterPro" id="IPR039569">
    <property type="entry name" value="FAS1-like_DH_region"/>
</dbReference>
<dbReference type="PANTHER" id="PTHR28152">
    <property type="entry name" value="HYDROXYACYL-THIOESTER DEHYDRATASE TYPE 2, MITOCHONDRIAL"/>
    <property type="match status" value="1"/>
</dbReference>
<reference evidence="3" key="1">
    <citation type="submission" date="2023-03" db="EMBL/GenBank/DDBJ databases">
        <title>Multiphase analysis and comparison of six strains from genera Psychromarinibacter, Lutimaribacter, and Maritimibacter, including a novel species: Psychromarinibacter sediminicola sp. nov.</title>
        <authorList>
            <person name="Wang Y.-H."/>
            <person name="Ye M.-Q."/>
            <person name="Du Z.-J."/>
        </authorList>
    </citation>
    <scope>NUCLEOTIDE SEQUENCE</scope>
    <source>
        <strain evidence="3">C21-152</strain>
    </source>
</reference>
<dbReference type="Gene3D" id="3.10.129.10">
    <property type="entry name" value="Hotdog Thioesterase"/>
    <property type="match status" value="2"/>
</dbReference>
<evidence type="ECO:0000256" key="1">
    <source>
        <dbReference type="SAM" id="MobiDB-lite"/>
    </source>
</evidence>
<proteinExistence type="predicted"/>
<evidence type="ECO:0000259" key="2">
    <source>
        <dbReference type="Pfam" id="PF13452"/>
    </source>
</evidence>
<accession>A0AAE3NVE2</accession>
<sequence>MHESIGRTQTVSCALDPARTAALHVALDRPGDPPGPGDPLPPFWHQVYFWDAQRPGRLGPDGHPATGTGLIPDLDLPQRMWAGGRLTFHAAPRLGTPATKTTTVETVAEKTGRSGRLAFVTLRHEIAQDGTLCVTEQQDLVYRQPPQDRTPVAPPQAATDETDARPHRFDTTLLFRYSALTFNGHRIHYDADYARDTEGYAGLVVHGPLLAQLLIHMAEDALGPLAAFTFRGTSALTHTDPATLCRRDTALWVRAADGRQCMEATATPAA</sequence>
<dbReference type="Pfam" id="PF13452">
    <property type="entry name" value="FAS1_DH_region"/>
    <property type="match status" value="1"/>
</dbReference>
<gene>
    <name evidence="3" type="ORF">P1J78_19700</name>
</gene>
<dbReference type="GO" id="GO:0019171">
    <property type="term" value="F:(3R)-hydroxyacyl-[acyl-carrier-protein] dehydratase activity"/>
    <property type="evidence" value="ECO:0007669"/>
    <property type="project" value="TreeGrafter"/>
</dbReference>
<evidence type="ECO:0000313" key="4">
    <source>
        <dbReference type="Proteomes" id="UP001220964"/>
    </source>
</evidence>